<dbReference type="PROSITE" id="PS51450">
    <property type="entry name" value="LRR"/>
    <property type="match status" value="1"/>
</dbReference>
<dbReference type="PANTHER" id="PTHR46984:SF1">
    <property type="entry name" value="LEUCINE-RICH REPEAT-CONTAINING PROTEIN 71"/>
    <property type="match status" value="1"/>
</dbReference>
<evidence type="ECO:0000313" key="2">
    <source>
        <dbReference type="Proteomes" id="UP000050792"/>
    </source>
</evidence>
<evidence type="ECO:0008006" key="4">
    <source>
        <dbReference type="Google" id="ProtNLM"/>
    </source>
</evidence>
<feature type="region of interest" description="Disordered" evidence="1">
    <location>
        <begin position="62"/>
        <end position="94"/>
    </location>
</feature>
<feature type="compositionally biased region" description="Basic residues" evidence="1">
    <location>
        <begin position="352"/>
        <end position="362"/>
    </location>
</feature>
<dbReference type="Pfam" id="PF13516">
    <property type="entry name" value="LRR_6"/>
    <property type="match status" value="3"/>
</dbReference>
<dbReference type="InterPro" id="IPR053040">
    <property type="entry name" value="LRR-containing_protein_71"/>
</dbReference>
<feature type="region of interest" description="Disordered" evidence="1">
    <location>
        <begin position="1"/>
        <end position="23"/>
    </location>
</feature>
<dbReference type="WBParaSite" id="SRDH1_60490.2">
    <property type="protein sequence ID" value="SRDH1_60490.2"/>
    <property type="gene ID" value="SRDH1_60490"/>
</dbReference>
<dbReference type="Gene3D" id="3.80.10.10">
    <property type="entry name" value="Ribonuclease Inhibitor"/>
    <property type="match status" value="1"/>
</dbReference>
<dbReference type="AlphaFoldDB" id="A0AA85FS24"/>
<reference evidence="2" key="1">
    <citation type="submission" date="2022-06" db="EMBL/GenBank/DDBJ databases">
        <authorList>
            <person name="Berger JAMES D."/>
            <person name="Berger JAMES D."/>
        </authorList>
    </citation>
    <scope>NUCLEOTIDE SEQUENCE [LARGE SCALE GENOMIC DNA]</scope>
</reference>
<feature type="compositionally biased region" description="Basic and acidic residues" evidence="1">
    <location>
        <begin position="363"/>
        <end position="393"/>
    </location>
</feature>
<keyword evidence="2" id="KW-1185">Reference proteome</keyword>
<feature type="compositionally biased region" description="Polar residues" evidence="1">
    <location>
        <begin position="415"/>
        <end position="440"/>
    </location>
</feature>
<name>A0AA85FS24_9TREM</name>
<proteinExistence type="predicted"/>
<dbReference type="SMART" id="SM00368">
    <property type="entry name" value="LRR_RI"/>
    <property type="match status" value="4"/>
</dbReference>
<evidence type="ECO:0000313" key="3">
    <source>
        <dbReference type="WBParaSite" id="SRDH1_60490.2"/>
    </source>
</evidence>
<sequence length="572" mass="63051">MGKKSAKDKSPKVGDLHFTSDPKDYVVTGNLENDFPGLCKQSGVTHCPIVSTKHSQAIITQTVSSLPSSKRSKDDKKSPQSQNSSVTKYSDEIQPPLGFNPTTFKLCKTLEYLKPKIIIQQENPDRPETVNEVSIKGWKISNSQLDVLIKCFSVANKLSKLVFWRVGFTAEQITQLASFLSTNNTIKSLTIDANEALEIGSYAQLIDESNNLTKLRLRYCEIGPMEAKSISQRLGTMQYVNKKLINLDLSGNQLGDEGTIYLAEALRTNRTLLTLSVSNNKITDIGCIALAKVISQFFLTHEEIVYRRLCQSEKSKSESIPLTSSPLGHRKSKVSPSARDASKESTQGVSGAKKRDKSVRGRNAKDTDSSKDDKSGGKGKKSDSSNSPKKDEMNIEENETDDDIQEESDIMSLVVITNQEQSRSSGKSKTGRNTRSAKQTSDTERLESSPETNELINPILDKAIYVEPYGLLIVGNFILAFLNLSRNSIGINGLKALLEAITYQVNLLNVENATLNLGTGILTLLFDDNAFNPDCEMITSIHELLASRDPTARIINNDKILDSELSNSNVKL</sequence>
<feature type="region of interest" description="Disordered" evidence="1">
    <location>
        <begin position="315"/>
        <end position="451"/>
    </location>
</feature>
<dbReference type="InterPro" id="IPR001611">
    <property type="entry name" value="Leu-rich_rpt"/>
</dbReference>
<accession>A0AA85FS24</accession>
<evidence type="ECO:0000256" key="1">
    <source>
        <dbReference type="SAM" id="MobiDB-lite"/>
    </source>
</evidence>
<dbReference type="SUPFAM" id="SSF52047">
    <property type="entry name" value="RNI-like"/>
    <property type="match status" value="1"/>
</dbReference>
<feature type="compositionally biased region" description="Acidic residues" evidence="1">
    <location>
        <begin position="394"/>
        <end position="409"/>
    </location>
</feature>
<reference evidence="3" key="2">
    <citation type="submission" date="2023-11" db="UniProtKB">
        <authorList>
            <consortium name="WormBaseParasite"/>
        </authorList>
    </citation>
    <scope>IDENTIFICATION</scope>
</reference>
<dbReference type="Proteomes" id="UP000050792">
    <property type="component" value="Unassembled WGS sequence"/>
</dbReference>
<organism evidence="2 3">
    <name type="scientific">Schistosoma rodhaini</name>
    <dbReference type="NCBI Taxonomy" id="6188"/>
    <lineage>
        <taxon>Eukaryota</taxon>
        <taxon>Metazoa</taxon>
        <taxon>Spiralia</taxon>
        <taxon>Lophotrochozoa</taxon>
        <taxon>Platyhelminthes</taxon>
        <taxon>Trematoda</taxon>
        <taxon>Digenea</taxon>
        <taxon>Strigeidida</taxon>
        <taxon>Schistosomatoidea</taxon>
        <taxon>Schistosomatidae</taxon>
        <taxon>Schistosoma</taxon>
    </lineage>
</organism>
<protein>
    <recommendedName>
        <fullName evidence="4">Leucine-rich repeat-containing protein 71</fullName>
    </recommendedName>
</protein>
<dbReference type="PANTHER" id="PTHR46984">
    <property type="entry name" value="LEUCINE-RICH REPEAT-CONTAINING PROTEIN 71"/>
    <property type="match status" value="1"/>
</dbReference>
<dbReference type="InterPro" id="IPR032675">
    <property type="entry name" value="LRR_dom_sf"/>
</dbReference>